<feature type="compositionally biased region" description="Pro residues" evidence="1">
    <location>
        <begin position="990"/>
        <end position="1023"/>
    </location>
</feature>
<feature type="region of interest" description="Disordered" evidence="1">
    <location>
        <begin position="1"/>
        <end position="49"/>
    </location>
</feature>
<accession>A0ABD1J783</accession>
<dbReference type="Proteomes" id="UP001591681">
    <property type="component" value="Unassembled WGS sequence"/>
</dbReference>
<feature type="compositionally biased region" description="Pro residues" evidence="1">
    <location>
        <begin position="1296"/>
        <end position="1308"/>
    </location>
</feature>
<feature type="compositionally biased region" description="Pro residues" evidence="1">
    <location>
        <begin position="756"/>
        <end position="770"/>
    </location>
</feature>
<reference evidence="2 3" key="1">
    <citation type="submission" date="2024-09" db="EMBL/GenBank/DDBJ databases">
        <title>A chromosome-level genome assembly of Gray's grenadier anchovy, Coilia grayii.</title>
        <authorList>
            <person name="Fu Z."/>
        </authorList>
    </citation>
    <scope>NUCLEOTIDE SEQUENCE [LARGE SCALE GENOMIC DNA]</scope>
    <source>
        <strain evidence="2">G4</strain>
        <tissue evidence="2">Muscle</tissue>
    </source>
</reference>
<feature type="compositionally biased region" description="Basic and acidic residues" evidence="1">
    <location>
        <begin position="1076"/>
        <end position="1093"/>
    </location>
</feature>
<feature type="region of interest" description="Disordered" evidence="1">
    <location>
        <begin position="384"/>
        <end position="485"/>
    </location>
</feature>
<feature type="region of interest" description="Disordered" evidence="1">
    <location>
        <begin position="272"/>
        <end position="345"/>
    </location>
</feature>
<evidence type="ECO:0000313" key="3">
    <source>
        <dbReference type="Proteomes" id="UP001591681"/>
    </source>
</evidence>
<proteinExistence type="predicted"/>
<gene>
    <name evidence="2" type="ORF">ACEWY4_021988</name>
</gene>
<feature type="compositionally biased region" description="Low complexity" evidence="1">
    <location>
        <begin position="1094"/>
        <end position="1109"/>
    </location>
</feature>
<comment type="caution">
    <text evidence="2">The sequence shown here is derived from an EMBL/GenBank/DDBJ whole genome shotgun (WGS) entry which is preliminary data.</text>
</comment>
<feature type="region of interest" description="Disordered" evidence="1">
    <location>
        <begin position="519"/>
        <end position="546"/>
    </location>
</feature>
<evidence type="ECO:0000313" key="2">
    <source>
        <dbReference type="EMBL" id="KAL2082170.1"/>
    </source>
</evidence>
<protein>
    <recommendedName>
        <fullName evidence="4">NHS-like protein 1</fullName>
    </recommendedName>
</protein>
<dbReference type="Pfam" id="PF15273">
    <property type="entry name" value="NHS"/>
    <property type="match status" value="2"/>
</dbReference>
<feature type="compositionally biased region" description="Low complexity" evidence="1">
    <location>
        <begin position="976"/>
        <end position="985"/>
    </location>
</feature>
<feature type="compositionally biased region" description="Low complexity" evidence="1">
    <location>
        <begin position="670"/>
        <end position="681"/>
    </location>
</feature>
<dbReference type="InterPro" id="IPR024845">
    <property type="entry name" value="NHS-like"/>
</dbReference>
<feature type="compositionally biased region" description="Pro residues" evidence="1">
    <location>
        <begin position="1404"/>
        <end position="1421"/>
    </location>
</feature>
<feature type="compositionally biased region" description="Polar residues" evidence="1">
    <location>
        <begin position="434"/>
        <end position="453"/>
    </location>
</feature>
<sequence>MDDEHSAQPIRAQTPPQGECLDADHPAPSCAKATPLPTPEERMRQQAQAVATDIVPIDITGETFDRQASVRRSLANADTVARRPKKVKRRKTISGLPEHLQEELASVGRGGELRPQSMFLPGQYSTLGQYSGPGQYSTLGRAGSLNATCQSNSPGHYSGPGQYSTLGRAGSLNAACRRSEVRDSCVQTEEVKIVPPSMRRIRAQRGQGIAAQIAGIGMSTSTGNLSSPSSSPFATLDSPAPVLGSTVSSATHLPNGDAQRFLSLPRGARVSLSAEPLRTSTPYRPEERSAGANTHANTHTAPPRGQIGKLQADETAVHLRSTPRSVTSPRPRSQEVRGSQTEWGGAGGPACVVSPHAAYSTSLIPNATLSCSTEVIALHTPATPPGHVAPHHMPTGRPLSTLVLPSNADPRLPPQHPSLSHSCSNMAAGALSPTPEQSEVGQSEGSLHSQSTVAAGGGTEDEHWIYDTPESVAPPRRPLTSSCSTPISPHLYGSLELSSRGTDSSSLCSTDADGYYTSMHLDSGLRPRNHGSHGGGGGHGGGAGRAARHSMYECLGQPDHHDSAGLYSDSTLSRSISLRKSRKPPLPPARTDSLRRRAPRHATAAPAGLEEEQQRTNQLNATLLASLQHSLTVGLRGRGASTSASASAQPSAWDSPCSDYEDPWSLRPRSQSSASACSSGVSPLGGANVYALCHITPTHSDTSSLRSDYAEPWGYYADLPLPRPPTQDFSPSHPHASPSGAQPGPTQPGAPANGDAPPPGASLGLPPHPPGTQNGAAESAKARTGTSSPDRTHRLTSPSSGYSSQSNTPTAGTPTPAPSFMRSQSPSSAAAKPRPRVPERKSSLLSSVSISSSSTSLSSNTSDSARNHPPPAPPPPPPLPLSSPAAPLSPPPLAPPLPPTVPLSPPSAPLSPPPLPPPLPPSAPLSPPPFPPPPPPVVHMPISVSAPALPTTAWELMVSARPCSSSPEFPPPPPELLDSMESLSLGDAFSPPPHPPPPLPTFAPPPPPPPPPPALPPTLPTTPCPAVMKAARESLRAVAPSDGHSGAPQRTMPLITASALQSVQLRSVRNQARTSAHPDRTVTPHDSGSDRTRPATATMTAEPTAEPAPLAQSFGSGLVEVSTPATLSSEEQQRHSEQVLLAVPDSGPFCRIESSSQEQQNPCVPSRSEQNLCVPNGSAPPAQEEEDSLPADLALSGPVEAQSSPLKQKPPMVAKKPKVPLITPIAPPLANGEESGHKRDSVCVYAQEKGLSDTHSSAEQEAWPPVAQERSAVASSPLPLSETTGGVNGDTETPPEEIPAAPPSPPEESQPAEPEEEEEDEEEEEASSTTGSISSREEDSGEVFEPNPTDPLPSPSLNGHTPVGMVTPTRPRTTEDLFAVIHRSKRKVLGRRESEEERSQGHTPSPPATPTTGMSPPPPSLSPSVLSLRQQSCIQRGLRKSSTSSESFKALLLRKGSRPEGSSRMSAAELLRSTDPRFARTRSLSLDAATPPHSPTHSPCDSPPAVGSPARSKRLQETWTRSESFSPSRGPPSSPSSLGGGHKLGRSRTPPSAASSKFAARHRLLSSPMSVICERDGETAEDVATGNRDTPPLSPPTMQQANGTLHEESG</sequence>
<feature type="compositionally biased region" description="Polar residues" evidence="1">
    <location>
        <begin position="1429"/>
        <end position="1447"/>
    </location>
</feature>
<feature type="compositionally biased region" description="Low complexity" evidence="1">
    <location>
        <begin position="843"/>
        <end position="864"/>
    </location>
</feature>
<feature type="compositionally biased region" description="Basic and acidic residues" evidence="1">
    <location>
        <begin position="1390"/>
        <end position="1400"/>
    </location>
</feature>
<evidence type="ECO:0000256" key="1">
    <source>
        <dbReference type="SAM" id="MobiDB-lite"/>
    </source>
</evidence>
<feature type="compositionally biased region" description="Polar residues" evidence="1">
    <location>
        <begin position="1153"/>
        <end position="1173"/>
    </location>
</feature>
<feature type="region of interest" description="Disordered" evidence="1">
    <location>
        <begin position="960"/>
        <end position="1050"/>
    </location>
</feature>
<feature type="region of interest" description="Disordered" evidence="1">
    <location>
        <begin position="719"/>
        <end position="942"/>
    </location>
</feature>
<feature type="compositionally biased region" description="Polar residues" evidence="1">
    <location>
        <begin position="322"/>
        <end position="342"/>
    </location>
</feature>
<feature type="compositionally biased region" description="Low complexity" evidence="1">
    <location>
        <begin position="641"/>
        <end position="652"/>
    </location>
</feature>
<feature type="region of interest" description="Disordered" evidence="1">
    <location>
        <begin position="641"/>
        <end position="681"/>
    </location>
</feature>
<dbReference type="EMBL" id="JBHFQA010000019">
    <property type="protein sequence ID" value="KAL2082170.1"/>
    <property type="molecule type" value="Genomic_DNA"/>
</dbReference>
<dbReference type="PANTHER" id="PTHR23039:SF3">
    <property type="entry name" value="NHS-LIKE PROTEIN 1"/>
    <property type="match status" value="1"/>
</dbReference>
<feature type="compositionally biased region" description="Acidic residues" evidence="1">
    <location>
        <begin position="1313"/>
        <end position="1326"/>
    </location>
</feature>
<feature type="compositionally biased region" description="Low complexity" evidence="1">
    <location>
        <begin position="730"/>
        <end position="755"/>
    </location>
</feature>
<feature type="region of interest" description="Disordered" evidence="1">
    <location>
        <begin position="1068"/>
        <end position="1610"/>
    </location>
</feature>
<feature type="region of interest" description="Disordered" evidence="1">
    <location>
        <begin position="574"/>
        <end position="615"/>
    </location>
</feature>
<keyword evidence="3" id="KW-1185">Reference proteome</keyword>
<evidence type="ECO:0008006" key="4">
    <source>
        <dbReference type="Google" id="ProtNLM"/>
    </source>
</evidence>
<dbReference type="PANTHER" id="PTHR23039">
    <property type="entry name" value="NANCE-HORAN SYNDROME PROTEIN"/>
    <property type="match status" value="1"/>
</dbReference>
<name>A0ABD1J783_9TELE</name>
<feature type="compositionally biased region" description="Low complexity" evidence="1">
    <location>
        <begin position="292"/>
        <end position="303"/>
    </location>
</feature>
<organism evidence="2 3">
    <name type="scientific">Coilia grayii</name>
    <name type="common">Gray's grenadier anchovy</name>
    <dbReference type="NCBI Taxonomy" id="363190"/>
    <lineage>
        <taxon>Eukaryota</taxon>
        <taxon>Metazoa</taxon>
        <taxon>Chordata</taxon>
        <taxon>Craniata</taxon>
        <taxon>Vertebrata</taxon>
        <taxon>Euteleostomi</taxon>
        <taxon>Actinopterygii</taxon>
        <taxon>Neopterygii</taxon>
        <taxon>Teleostei</taxon>
        <taxon>Clupei</taxon>
        <taxon>Clupeiformes</taxon>
        <taxon>Clupeoidei</taxon>
        <taxon>Engraulidae</taxon>
        <taxon>Coilinae</taxon>
        <taxon>Coilia</taxon>
    </lineage>
</organism>
<feature type="compositionally biased region" description="Pro residues" evidence="1">
    <location>
        <begin position="868"/>
        <end position="938"/>
    </location>
</feature>
<feature type="compositionally biased region" description="Polar residues" evidence="1">
    <location>
        <begin position="784"/>
        <end position="807"/>
    </location>
</feature>
<feature type="compositionally biased region" description="Gly residues" evidence="1">
    <location>
        <begin position="532"/>
        <end position="544"/>
    </location>
</feature>